<accession>A0ABS8UZ38</accession>
<dbReference type="Proteomes" id="UP000823775">
    <property type="component" value="Unassembled WGS sequence"/>
</dbReference>
<name>A0ABS8UZ38_DATST</name>
<evidence type="ECO:0000313" key="2">
    <source>
        <dbReference type="Proteomes" id="UP000823775"/>
    </source>
</evidence>
<dbReference type="EMBL" id="JACEIK010003037">
    <property type="protein sequence ID" value="MCD9640038.1"/>
    <property type="molecule type" value="Genomic_DNA"/>
</dbReference>
<gene>
    <name evidence="1" type="ORF">HAX54_025052</name>
</gene>
<protein>
    <submittedName>
        <fullName evidence="1">Uncharacterized protein</fullName>
    </submittedName>
</protein>
<comment type="caution">
    <text evidence="1">The sequence shown here is derived from an EMBL/GenBank/DDBJ whole genome shotgun (WGS) entry which is preliminary data.</text>
</comment>
<proteinExistence type="predicted"/>
<keyword evidence="2" id="KW-1185">Reference proteome</keyword>
<reference evidence="1 2" key="1">
    <citation type="journal article" date="2021" name="BMC Genomics">
        <title>Datura genome reveals duplications of psychoactive alkaloid biosynthetic genes and high mutation rate following tissue culture.</title>
        <authorList>
            <person name="Rajewski A."/>
            <person name="Carter-House D."/>
            <person name="Stajich J."/>
            <person name="Litt A."/>
        </authorList>
    </citation>
    <scope>NUCLEOTIDE SEQUENCE [LARGE SCALE GENOMIC DNA]</scope>
    <source>
        <strain evidence="1">AR-01</strain>
    </source>
</reference>
<feature type="non-terminal residue" evidence="1">
    <location>
        <position position="93"/>
    </location>
</feature>
<sequence>MAVPAFTPSFCHGGTLTTTTVSLQQKSHCCNGPSDSLICKEGKAYMMVEKGGGQSMGTRRNRTIAGVDRRPNLDVERSSQAEAEKKAYDYVGV</sequence>
<evidence type="ECO:0000313" key="1">
    <source>
        <dbReference type="EMBL" id="MCD9640038.1"/>
    </source>
</evidence>
<organism evidence="1 2">
    <name type="scientific">Datura stramonium</name>
    <name type="common">Jimsonweed</name>
    <name type="synonym">Common thornapple</name>
    <dbReference type="NCBI Taxonomy" id="4076"/>
    <lineage>
        <taxon>Eukaryota</taxon>
        <taxon>Viridiplantae</taxon>
        <taxon>Streptophyta</taxon>
        <taxon>Embryophyta</taxon>
        <taxon>Tracheophyta</taxon>
        <taxon>Spermatophyta</taxon>
        <taxon>Magnoliopsida</taxon>
        <taxon>eudicotyledons</taxon>
        <taxon>Gunneridae</taxon>
        <taxon>Pentapetalae</taxon>
        <taxon>asterids</taxon>
        <taxon>lamiids</taxon>
        <taxon>Solanales</taxon>
        <taxon>Solanaceae</taxon>
        <taxon>Solanoideae</taxon>
        <taxon>Datureae</taxon>
        <taxon>Datura</taxon>
    </lineage>
</organism>